<evidence type="ECO:0000256" key="4">
    <source>
        <dbReference type="ARBA" id="ARBA00022989"/>
    </source>
</evidence>
<dbReference type="AlphaFoldDB" id="A0A348HD91"/>
<organism evidence="7 8">
    <name type="scientific">Zymobacter palmae</name>
    <dbReference type="NCBI Taxonomy" id="33074"/>
    <lineage>
        <taxon>Bacteria</taxon>
        <taxon>Pseudomonadati</taxon>
        <taxon>Pseudomonadota</taxon>
        <taxon>Gammaproteobacteria</taxon>
        <taxon>Oceanospirillales</taxon>
        <taxon>Halomonadaceae</taxon>
        <taxon>Zymobacter group</taxon>
        <taxon>Zymobacter</taxon>
    </lineage>
</organism>
<evidence type="ECO:0000313" key="8">
    <source>
        <dbReference type="Proteomes" id="UP000267342"/>
    </source>
</evidence>
<feature type="transmembrane region" description="Helical" evidence="6">
    <location>
        <begin position="232"/>
        <end position="251"/>
    </location>
</feature>
<dbReference type="RefSeq" id="WP_027706254.1">
    <property type="nucleotide sequence ID" value="NZ_AP018933.1"/>
</dbReference>
<evidence type="ECO:0000256" key="5">
    <source>
        <dbReference type="ARBA" id="ARBA00023136"/>
    </source>
</evidence>
<dbReference type="Proteomes" id="UP000267342">
    <property type="component" value="Chromosome"/>
</dbReference>
<keyword evidence="5 6" id="KW-0472">Membrane</keyword>
<keyword evidence="8" id="KW-1185">Reference proteome</keyword>
<protein>
    <submittedName>
        <fullName evidence="7">Predicted permease</fullName>
    </submittedName>
</protein>
<dbReference type="STRING" id="1123510.GCA_000620025_01579"/>
<accession>A0A348HD91</accession>
<feature type="transmembrane region" description="Helical" evidence="6">
    <location>
        <begin position="61"/>
        <end position="83"/>
    </location>
</feature>
<feature type="transmembrane region" description="Helical" evidence="6">
    <location>
        <begin position="204"/>
        <end position="225"/>
    </location>
</feature>
<evidence type="ECO:0000256" key="1">
    <source>
        <dbReference type="ARBA" id="ARBA00004141"/>
    </source>
</evidence>
<feature type="transmembrane region" description="Helical" evidence="6">
    <location>
        <begin position="147"/>
        <end position="167"/>
    </location>
</feature>
<sequence length="336" mass="36625">MHVMSKRQAVITSRLLFAGGLIMMFPLHLLTCLLAGLLVFELVNALTLPLQRLIPGERARWLAVALLGACIVAILAVLAILGISAVSHELRNPGTLFNNAMDIINQARQQLPASVVARLPGSAEEVHQTLKELLHEHIYDLQLVGKGAIHIFITMLLGMIIGAIVALQRPPASTSMTPFTSALLQRVILLRQAFHNIVFAQLKISLVNTALTTIFLLVILPIFGIHLPLAKTLIIFTFVVGLLPIIGNLISNTLICILALSVSFWVSLATLGYLVAIHKVEYFLNARIVGNQINARSWELLVAMLVFEATFGLGGLIAAPIYYAYIKSELKNDGLV</sequence>
<dbReference type="GO" id="GO:0016020">
    <property type="term" value="C:membrane"/>
    <property type="evidence" value="ECO:0007669"/>
    <property type="project" value="UniProtKB-SubCell"/>
</dbReference>
<dbReference type="KEGG" id="zpl:ZBT109_0817"/>
<evidence type="ECO:0000256" key="3">
    <source>
        <dbReference type="ARBA" id="ARBA00022692"/>
    </source>
</evidence>
<gene>
    <name evidence="7" type="ORF">ZBT109_0817</name>
</gene>
<proteinExistence type="inferred from homology"/>
<comment type="subcellular location">
    <subcellularLocation>
        <location evidence="1">Membrane</location>
        <topology evidence="1">Multi-pass membrane protein</topology>
    </subcellularLocation>
</comment>
<keyword evidence="3 6" id="KW-0812">Transmembrane</keyword>
<dbReference type="InterPro" id="IPR002549">
    <property type="entry name" value="AI-2E-like"/>
</dbReference>
<feature type="transmembrane region" description="Helical" evidence="6">
    <location>
        <begin position="257"/>
        <end position="277"/>
    </location>
</feature>
<reference evidence="7 8" key="1">
    <citation type="submission" date="2018-09" db="EMBL/GenBank/DDBJ databases">
        <title>Zymobacter palmae IAM14233 (=T109) whole genome analysis.</title>
        <authorList>
            <person name="Yanase H."/>
        </authorList>
    </citation>
    <scope>NUCLEOTIDE SEQUENCE [LARGE SCALE GENOMIC DNA]</scope>
    <source>
        <strain evidence="7 8">IAM14233</strain>
    </source>
</reference>
<dbReference type="OrthoDB" id="8113193at2"/>
<evidence type="ECO:0000313" key="7">
    <source>
        <dbReference type="EMBL" id="BBG29593.1"/>
    </source>
</evidence>
<dbReference type="Pfam" id="PF01594">
    <property type="entry name" value="AI-2E_transport"/>
    <property type="match status" value="1"/>
</dbReference>
<feature type="transmembrane region" description="Helical" evidence="6">
    <location>
        <begin position="298"/>
        <end position="325"/>
    </location>
</feature>
<name>A0A348HD91_9GAMM</name>
<evidence type="ECO:0000256" key="2">
    <source>
        <dbReference type="ARBA" id="ARBA00009773"/>
    </source>
</evidence>
<evidence type="ECO:0000256" key="6">
    <source>
        <dbReference type="SAM" id="Phobius"/>
    </source>
</evidence>
<dbReference type="EMBL" id="AP018933">
    <property type="protein sequence ID" value="BBG29593.1"/>
    <property type="molecule type" value="Genomic_DNA"/>
</dbReference>
<comment type="similarity">
    <text evidence="2">Belongs to the autoinducer-2 exporter (AI-2E) (TC 2.A.86) family.</text>
</comment>
<keyword evidence="4 6" id="KW-1133">Transmembrane helix</keyword>